<evidence type="ECO:0000313" key="8">
    <source>
        <dbReference type="Proteomes" id="UP000053257"/>
    </source>
</evidence>
<dbReference type="Pfam" id="PF08161">
    <property type="entry name" value="RRP12_HEAT"/>
    <property type="match status" value="1"/>
</dbReference>
<dbReference type="STRING" id="745531.A0A0C3S868"/>
<feature type="region of interest" description="Disordered" evidence="4">
    <location>
        <begin position="1018"/>
        <end position="1045"/>
    </location>
</feature>
<comment type="subcellular location">
    <subcellularLocation>
        <location evidence="1">Nucleus</location>
    </subcellularLocation>
</comment>
<evidence type="ECO:0000256" key="4">
    <source>
        <dbReference type="SAM" id="MobiDB-lite"/>
    </source>
</evidence>
<dbReference type="InterPro" id="IPR012978">
    <property type="entry name" value="HEAT_RRP12"/>
</dbReference>
<name>A0A0C3S868_PHLG1</name>
<dbReference type="InterPro" id="IPR052087">
    <property type="entry name" value="RRP12"/>
</dbReference>
<dbReference type="AlphaFoldDB" id="A0A0C3S868"/>
<evidence type="ECO:0000256" key="2">
    <source>
        <dbReference type="ARBA" id="ARBA00007690"/>
    </source>
</evidence>
<feature type="compositionally biased region" description="Basic and acidic residues" evidence="4">
    <location>
        <begin position="1120"/>
        <end position="1133"/>
    </location>
</feature>
<comment type="similarity">
    <text evidence="2">Belongs to the RRP12 family.</text>
</comment>
<evidence type="ECO:0000256" key="1">
    <source>
        <dbReference type="ARBA" id="ARBA00004123"/>
    </source>
</evidence>
<dbReference type="Pfam" id="PF25772">
    <property type="entry name" value="HEAT_RRP12_N"/>
    <property type="match status" value="1"/>
</dbReference>
<evidence type="ECO:0000259" key="6">
    <source>
        <dbReference type="Pfam" id="PF25772"/>
    </source>
</evidence>
<organism evidence="7 8">
    <name type="scientific">Phlebiopsis gigantea (strain 11061_1 CR5-6)</name>
    <name type="common">White-rot fungus</name>
    <name type="synonym">Peniophora gigantea</name>
    <dbReference type="NCBI Taxonomy" id="745531"/>
    <lineage>
        <taxon>Eukaryota</taxon>
        <taxon>Fungi</taxon>
        <taxon>Dikarya</taxon>
        <taxon>Basidiomycota</taxon>
        <taxon>Agaricomycotina</taxon>
        <taxon>Agaricomycetes</taxon>
        <taxon>Polyporales</taxon>
        <taxon>Phanerochaetaceae</taxon>
        <taxon>Phlebiopsis</taxon>
    </lineage>
</organism>
<proteinExistence type="inferred from homology"/>
<feature type="domain" description="RRP12 HEAT" evidence="5">
    <location>
        <begin position="348"/>
        <end position="656"/>
    </location>
</feature>
<accession>A0A0C3S868</accession>
<reference evidence="7 8" key="1">
    <citation type="journal article" date="2014" name="PLoS Genet.">
        <title>Analysis of the Phlebiopsis gigantea genome, transcriptome and secretome provides insight into its pioneer colonization strategies of wood.</title>
        <authorList>
            <person name="Hori C."/>
            <person name="Ishida T."/>
            <person name="Igarashi K."/>
            <person name="Samejima M."/>
            <person name="Suzuki H."/>
            <person name="Master E."/>
            <person name="Ferreira P."/>
            <person name="Ruiz-Duenas F.J."/>
            <person name="Held B."/>
            <person name="Canessa P."/>
            <person name="Larrondo L.F."/>
            <person name="Schmoll M."/>
            <person name="Druzhinina I.S."/>
            <person name="Kubicek C.P."/>
            <person name="Gaskell J.A."/>
            <person name="Kersten P."/>
            <person name="St John F."/>
            <person name="Glasner J."/>
            <person name="Sabat G."/>
            <person name="Splinter BonDurant S."/>
            <person name="Syed K."/>
            <person name="Yadav J."/>
            <person name="Mgbeahuruike A.C."/>
            <person name="Kovalchuk A."/>
            <person name="Asiegbu F.O."/>
            <person name="Lackner G."/>
            <person name="Hoffmeister D."/>
            <person name="Rencoret J."/>
            <person name="Gutierrez A."/>
            <person name="Sun H."/>
            <person name="Lindquist E."/>
            <person name="Barry K."/>
            <person name="Riley R."/>
            <person name="Grigoriev I.V."/>
            <person name="Henrissat B."/>
            <person name="Kues U."/>
            <person name="Berka R.M."/>
            <person name="Martinez A.T."/>
            <person name="Covert S.F."/>
            <person name="Blanchette R.A."/>
            <person name="Cullen D."/>
        </authorList>
    </citation>
    <scope>NUCLEOTIDE SEQUENCE [LARGE SCALE GENOMIC DNA]</scope>
    <source>
        <strain evidence="7 8">11061_1 CR5-6</strain>
    </source>
</reference>
<feature type="compositionally biased region" description="Acidic residues" evidence="4">
    <location>
        <begin position="1134"/>
        <end position="1145"/>
    </location>
</feature>
<dbReference type="GO" id="GO:0005634">
    <property type="term" value="C:nucleus"/>
    <property type="evidence" value="ECO:0007669"/>
    <property type="project" value="UniProtKB-SubCell"/>
</dbReference>
<feature type="compositionally biased region" description="Basic and acidic residues" evidence="4">
    <location>
        <begin position="1209"/>
        <end position="1228"/>
    </location>
</feature>
<dbReference type="PANTHER" id="PTHR48287">
    <property type="entry name" value="ARM REPEAT SUPERFAMILY PROTEIN"/>
    <property type="match status" value="1"/>
</dbReference>
<keyword evidence="8" id="KW-1185">Reference proteome</keyword>
<dbReference type="Proteomes" id="UP000053257">
    <property type="component" value="Unassembled WGS sequence"/>
</dbReference>
<feature type="region of interest" description="Disordered" evidence="4">
    <location>
        <begin position="1"/>
        <end position="24"/>
    </location>
</feature>
<feature type="compositionally biased region" description="Acidic residues" evidence="4">
    <location>
        <begin position="1058"/>
        <end position="1068"/>
    </location>
</feature>
<dbReference type="SUPFAM" id="SSF48371">
    <property type="entry name" value="ARM repeat"/>
    <property type="match status" value="1"/>
</dbReference>
<evidence type="ECO:0000256" key="3">
    <source>
        <dbReference type="ARBA" id="ARBA00023242"/>
    </source>
</evidence>
<feature type="region of interest" description="Disordered" evidence="4">
    <location>
        <begin position="1057"/>
        <end position="1228"/>
    </location>
</feature>
<sequence length="1256" mass="136706">MADGLEQALSKIRPHTTSSLPHQKAPATLLKALEATFREQNTEKSSTAYFAALLTTLDSTLQASRASGPSLGEGDVLPAELYLLALVTPFVPHPVVRSNLNTIITLSAPLFPALVPHAPPLRSQLTFYAAVLAGLERPQLETPGLRQAFGSILHLCLDPRPKVRKKAAELVRDVLENPPSPMLRHPYADRTAEWVNTSLAELTPGGLPKFKGKKADTDGTDTAIHLLAFLRPVLAVLPSSSLPTISASLLSLPRLGNPYLSQSAYSILADLLSIPVDDPSNTVQSQLPDILQVVLTSSPSQTDVALVPSWTNLLGTAMMTYHAADSDACAARIGEAWKALWAYMEASDASIRKASAQALDQLVKCFSHSFISVAVKERKKDDKKAPLNKIITQVGKGLGALTYARALAEVLAVISSLIAGLRSRGPIATSTGPTAAELLLMPTIVKVAELRVQKSFEFKEAADRTLSTAMQVLGPEVILRELPFNLEPADRQAGKEPRAFLLPMLNQPHCSPLSHFLTYFVPLTERMFDLQQTAESEGRQSEAKVWSVLVDQIWSGLHGYCYGCPDLKTTLTSQFSQLLSQLLYSQPELRPSVLKALKVVVDSNVALASGDELQIVKLPEGARAAPISQQLAADNVAYLRTQVESWLAVLFNVFSSVGRDSQGPVGDVISTWVAIADEQDIAKAYHKLIALLRQNLVSKVAAPQAASGSKNPNNVVAMTLDLLVLLLPYLPSAEASALFESCLSKELLESKDNAVQKRAYKILAKLMEADKVSVDAQSVLQQLDSFLDGLSPAAKKDRFTLLSELAAHLPPNSLHLIPSIIPEAVLGTKEPSEKARLAAFDLVVAMGRKMTEGGVVRRDQVDGMDEGETGEAAASIEEYMTMVAGGLAGATPHMISATVTAISRLVFEFKDSISAQMHSEIFTTFLVFVTSNNREIVKSVLGYIKLAIHTMPVEMLQPHLKQLVPALLHWSHDHKNHFKAKVRHIFERMLRRFGWEDVYSCAGEDDARKVLLNLKKRKDRARRKKAQHADNEEEDDEAPASKPVAGDAFEDVLYGSESELEDSDDEEVGQTPRAQGRKSIVGGARLRADDDQPMDLLSGAASGVTNAAGKKRRKPGQDAARFKTDEETGRMVIDDVDGEQDEQMGEDVAGTAYRESLTSVDGFTRGPNGRVKFNKDTKKRRREENDTEDVEMGDVQASAAKKEKKRHEPKLGHEFKAKKAGGDVKKGGVDPYAYMSLSQAAKKKGRTERLGIAGKR</sequence>
<dbReference type="HOGENOM" id="CLU_003753_1_0_1"/>
<evidence type="ECO:0000313" key="7">
    <source>
        <dbReference type="EMBL" id="KIP05115.1"/>
    </source>
</evidence>
<dbReference type="OrthoDB" id="2192888at2759"/>
<feature type="domain" description="RRP12 N-terminal HEAT" evidence="6">
    <location>
        <begin position="18"/>
        <end position="273"/>
    </location>
</feature>
<dbReference type="EMBL" id="KN840553">
    <property type="protein sequence ID" value="KIP05115.1"/>
    <property type="molecule type" value="Genomic_DNA"/>
</dbReference>
<evidence type="ECO:0000259" key="5">
    <source>
        <dbReference type="Pfam" id="PF08161"/>
    </source>
</evidence>
<dbReference type="PANTHER" id="PTHR48287:SF1">
    <property type="entry name" value="ARM REPEAT SUPERFAMILY PROTEIN"/>
    <property type="match status" value="1"/>
</dbReference>
<dbReference type="Gene3D" id="1.25.10.10">
    <property type="entry name" value="Leucine-rich Repeat Variant"/>
    <property type="match status" value="2"/>
</dbReference>
<protein>
    <submittedName>
        <fullName evidence="7">Uncharacterized protein</fullName>
    </submittedName>
</protein>
<dbReference type="InterPro" id="IPR057860">
    <property type="entry name" value="HEAT_RRP12_N"/>
</dbReference>
<gene>
    <name evidence="7" type="ORF">PHLGIDRAFT_108686</name>
</gene>
<dbReference type="InterPro" id="IPR011989">
    <property type="entry name" value="ARM-like"/>
</dbReference>
<dbReference type="InterPro" id="IPR016024">
    <property type="entry name" value="ARM-type_fold"/>
</dbReference>
<keyword evidence="3" id="KW-0539">Nucleus</keyword>